<dbReference type="RefSeq" id="XP_028880233.1">
    <property type="nucleotide sequence ID" value="XM_029028530.1"/>
</dbReference>
<comment type="caution">
    <text evidence="2">The sequence shown here is derived from an EMBL/GenBank/DDBJ whole genome shotgun (WGS) entry which is preliminary data.</text>
</comment>
<protein>
    <recommendedName>
        <fullName evidence="4">C2 domain-containing protein</fullName>
    </recommendedName>
</protein>
<evidence type="ECO:0000313" key="3">
    <source>
        <dbReference type="Proteomes" id="UP000192257"/>
    </source>
</evidence>
<keyword evidence="3" id="KW-1185">Reference proteome</keyword>
<dbReference type="GeneID" id="39988310"/>
<reference evidence="2 3" key="1">
    <citation type="submission" date="2017-03" db="EMBL/GenBank/DDBJ databases">
        <title>An alternative strategy for trypanosome survival in the mammalian bloodstream revealed through genome and transcriptome analysis of the ubiquitous bovine parasite Trypanosoma (Megatrypanum) theileri.</title>
        <authorList>
            <person name="Kelly S."/>
            <person name="Ivens A."/>
            <person name="Mott A."/>
            <person name="O'Neill E."/>
            <person name="Emms D."/>
            <person name="Macleod O."/>
            <person name="Voorheis P."/>
            <person name="Matthews J."/>
            <person name="Matthews K."/>
            <person name="Carrington M."/>
        </authorList>
    </citation>
    <scope>NUCLEOTIDE SEQUENCE [LARGE SCALE GENOMIC DNA]</scope>
    <source>
        <strain evidence="2">Edinburgh</strain>
    </source>
</reference>
<dbReference type="AlphaFoldDB" id="A0A1X0NN86"/>
<feature type="region of interest" description="Disordered" evidence="1">
    <location>
        <begin position="412"/>
        <end position="443"/>
    </location>
</feature>
<dbReference type="EMBL" id="NBCO01000030">
    <property type="protein sequence ID" value="ORC86167.1"/>
    <property type="molecule type" value="Genomic_DNA"/>
</dbReference>
<dbReference type="OrthoDB" id="258593at2759"/>
<gene>
    <name evidence="2" type="ORF">TM35_000302070</name>
</gene>
<organism evidence="2 3">
    <name type="scientific">Trypanosoma theileri</name>
    <dbReference type="NCBI Taxonomy" id="67003"/>
    <lineage>
        <taxon>Eukaryota</taxon>
        <taxon>Discoba</taxon>
        <taxon>Euglenozoa</taxon>
        <taxon>Kinetoplastea</taxon>
        <taxon>Metakinetoplastina</taxon>
        <taxon>Trypanosomatida</taxon>
        <taxon>Trypanosomatidae</taxon>
        <taxon>Trypanosoma</taxon>
    </lineage>
</organism>
<feature type="compositionally biased region" description="Basic and acidic residues" evidence="1">
    <location>
        <begin position="412"/>
        <end position="425"/>
    </location>
</feature>
<proteinExistence type="predicted"/>
<evidence type="ECO:0008006" key="4">
    <source>
        <dbReference type="Google" id="ProtNLM"/>
    </source>
</evidence>
<name>A0A1X0NN86_9TRYP</name>
<sequence>MTQPLRLHVDVLRGRNYPQTEDDPCPCSTRVQLEPRDADGKNPLAPQFTTALQPDSNAPFYHDSVDFDIPPGHSTVTLAIALLETTRKVEPYVLLHGVLQVSLTTRGRQETVIPLTKHNPIDDPEAAQEEVMEATENDDPSPVLSLRYQVLRQKGNDDDDDVDVHADVALPSNVTLTGAKSLVPKESRYVWVNLTSDPRWLEAFRYALVHEWRDRQPLFLDMPADAGNGVSTDNSAREGDKTVAASKSNARPSVSSAIDIRSIGDVIIKRWCCLRSHEVLTRLRLCAEAFDRGEKSLYFTRERELSYRLQRKERIYLLKEMTQDILSKTKNTPFCDSIDHLWILFALGINYDPAGPRALTYDARKKIREAKFDENDKVILNSCILNFLIPSLTVEQCDMICAADENSAAEAAKVENSEREGKNEKNGGASTGATPKDAHIATGGGSLLPPQAEVEFAMSMLDIIGAMLDTLTETELVAAFKVFEPAVSKAYQRIKDGAKEEVNKVRKMVIPKQRQWKPYKPGEGIKFEHLDILGRRKKSFQRPEKK</sequence>
<dbReference type="VEuPathDB" id="TriTrypDB:TM35_000302070"/>
<dbReference type="Proteomes" id="UP000192257">
    <property type="component" value="Unassembled WGS sequence"/>
</dbReference>
<evidence type="ECO:0000313" key="2">
    <source>
        <dbReference type="EMBL" id="ORC86167.1"/>
    </source>
</evidence>
<accession>A0A1X0NN86</accession>
<evidence type="ECO:0000256" key="1">
    <source>
        <dbReference type="SAM" id="MobiDB-lite"/>
    </source>
</evidence>
<feature type="region of interest" description="Disordered" evidence="1">
    <location>
        <begin position="229"/>
        <end position="248"/>
    </location>
</feature>